<keyword evidence="1" id="KW-1133">Transmembrane helix</keyword>
<feature type="transmembrane region" description="Helical" evidence="1">
    <location>
        <begin position="194"/>
        <end position="215"/>
    </location>
</feature>
<dbReference type="OrthoDB" id="1200950at2"/>
<sequence>MKESKKSIFKFERQISYGRRILSFLFISLAAFILLYSYLYYPFSSSFREETYSLIAPILAAVLPFIAGVTIGTKKGLLIDKTNSLMSITKAVGTVIYSKQSQIYKSLDYVSVYGSTNSFHHCKLFYDDNIKNSVHLFEIKKEGEALREAAKISNALSLPLNNLIFEIFDENAVPYIEENEREISLIISEGERPFWQTFIAASFFTAASFCMYLLVLEGFKNQQASVANIQGLVQLLIYAIGFGILFSVVKDYSFDFKNSLFKVSYRIGFISYGRWKVMKKLNHVSVHTKRLGEFQLSMWYNTRNRLKLGIYGELSDAISAGKDLAKTLKTDLYLINHPEGKKLISYTELVEEEMLNSDLIF</sequence>
<organism evidence="2 3">
    <name type="scientific">Ulvibacter antarcticus</name>
    <dbReference type="NCBI Taxonomy" id="442714"/>
    <lineage>
        <taxon>Bacteria</taxon>
        <taxon>Pseudomonadati</taxon>
        <taxon>Bacteroidota</taxon>
        <taxon>Flavobacteriia</taxon>
        <taxon>Flavobacteriales</taxon>
        <taxon>Flavobacteriaceae</taxon>
        <taxon>Ulvibacter</taxon>
    </lineage>
</organism>
<dbReference type="EMBL" id="REFC01000011">
    <property type="protein sequence ID" value="RMA65773.1"/>
    <property type="molecule type" value="Genomic_DNA"/>
</dbReference>
<evidence type="ECO:0000313" key="2">
    <source>
        <dbReference type="EMBL" id="RMA65773.1"/>
    </source>
</evidence>
<feature type="transmembrane region" description="Helical" evidence="1">
    <location>
        <begin position="227"/>
        <end position="249"/>
    </location>
</feature>
<feature type="transmembrane region" description="Helical" evidence="1">
    <location>
        <begin position="21"/>
        <end position="40"/>
    </location>
</feature>
<dbReference type="RefSeq" id="WP_121905811.1">
    <property type="nucleotide sequence ID" value="NZ_REFC01000011.1"/>
</dbReference>
<name>A0A3L9YYX7_9FLAO</name>
<keyword evidence="1" id="KW-0812">Transmembrane</keyword>
<dbReference type="Proteomes" id="UP000271339">
    <property type="component" value="Unassembled WGS sequence"/>
</dbReference>
<evidence type="ECO:0000313" key="3">
    <source>
        <dbReference type="Proteomes" id="UP000271339"/>
    </source>
</evidence>
<reference evidence="2 3" key="1">
    <citation type="submission" date="2018-10" db="EMBL/GenBank/DDBJ databases">
        <title>Genomic Encyclopedia of Archaeal and Bacterial Type Strains, Phase II (KMG-II): from individual species to whole genera.</title>
        <authorList>
            <person name="Goeker M."/>
        </authorList>
    </citation>
    <scope>NUCLEOTIDE SEQUENCE [LARGE SCALE GENOMIC DNA]</scope>
    <source>
        <strain evidence="2 3">DSM 23424</strain>
    </source>
</reference>
<keyword evidence="3" id="KW-1185">Reference proteome</keyword>
<feature type="transmembrane region" description="Helical" evidence="1">
    <location>
        <begin position="52"/>
        <end position="71"/>
    </location>
</feature>
<comment type="caution">
    <text evidence="2">The sequence shown here is derived from an EMBL/GenBank/DDBJ whole genome shotgun (WGS) entry which is preliminary data.</text>
</comment>
<proteinExistence type="predicted"/>
<accession>A0A3L9YYX7</accession>
<protein>
    <submittedName>
        <fullName evidence="2">Uncharacterized protein</fullName>
    </submittedName>
</protein>
<gene>
    <name evidence="2" type="ORF">BXY75_0186</name>
</gene>
<evidence type="ECO:0000256" key="1">
    <source>
        <dbReference type="SAM" id="Phobius"/>
    </source>
</evidence>
<keyword evidence="1" id="KW-0472">Membrane</keyword>
<dbReference type="AlphaFoldDB" id="A0A3L9YYX7"/>